<dbReference type="EMBL" id="CAJVAF010000300">
    <property type="protein sequence ID" value="CAG7593793.1"/>
    <property type="molecule type" value="Genomic_DNA"/>
</dbReference>
<accession>A0A8S4C228</accession>
<dbReference type="SUPFAM" id="SSF69318">
    <property type="entry name" value="Integrin alpha N-terminal domain"/>
    <property type="match status" value="1"/>
</dbReference>
<dbReference type="Proteomes" id="UP000837675">
    <property type="component" value="Unassembled WGS sequence"/>
</dbReference>
<evidence type="ECO:0000313" key="1">
    <source>
        <dbReference type="EMBL" id="CAG7593793.1"/>
    </source>
</evidence>
<gene>
    <name evidence="1" type="ORF">MHYMCMPASI_00713</name>
</gene>
<sequence length="73" mass="7895">MAGSLITHSNLTYEDCSTNLSTVEDFNGDGIDDLTISGDTTAYVVFGSNHTFPREISLADIKTLGEDVYRSTT</sequence>
<name>A0A8S4C228_9ACAR</name>
<evidence type="ECO:0000313" key="2">
    <source>
        <dbReference type="Proteomes" id="UP000837675"/>
    </source>
</evidence>
<organism evidence="1 2">
    <name type="scientific">Hyalomma marginatum</name>
    <dbReference type="NCBI Taxonomy" id="34627"/>
    <lineage>
        <taxon>Eukaryota</taxon>
        <taxon>Metazoa</taxon>
        <taxon>Ecdysozoa</taxon>
        <taxon>Arthropoda</taxon>
        <taxon>Chelicerata</taxon>
        <taxon>Arachnida</taxon>
        <taxon>Acari</taxon>
        <taxon>Parasitiformes</taxon>
        <taxon>Ixodida</taxon>
        <taxon>Ixodoidea</taxon>
        <taxon>Ixodidae</taxon>
        <taxon>Hyalomminae</taxon>
        <taxon>Hyalomma</taxon>
    </lineage>
</organism>
<comment type="caution">
    <text evidence="1">The sequence shown here is derived from an EMBL/GenBank/DDBJ whole genome shotgun (WGS) entry which is preliminary data.</text>
</comment>
<dbReference type="AlphaFoldDB" id="A0A8S4C228"/>
<dbReference type="Gene3D" id="2.130.10.130">
    <property type="entry name" value="Integrin alpha, N-terminal"/>
    <property type="match status" value="1"/>
</dbReference>
<keyword evidence="2" id="KW-1185">Reference proteome</keyword>
<proteinExistence type="predicted"/>
<protein>
    <submittedName>
        <fullName evidence="1">Uncharacterized protein</fullName>
    </submittedName>
</protein>
<dbReference type="InterPro" id="IPR028994">
    <property type="entry name" value="Integrin_alpha_N"/>
</dbReference>
<reference evidence="1" key="1">
    <citation type="submission" date="2021-06" db="EMBL/GenBank/DDBJ databases">
        <authorList>
            <person name="Nardi T."/>
            <person name="Nardi T."/>
        </authorList>
    </citation>
    <scope>NUCLEOTIDE SEQUENCE</scope>
</reference>